<feature type="region of interest" description="Disordered" evidence="2">
    <location>
        <begin position="643"/>
        <end position="666"/>
    </location>
</feature>
<evidence type="ECO:0000313" key="5">
    <source>
        <dbReference type="Proteomes" id="UP001231189"/>
    </source>
</evidence>
<dbReference type="Gene3D" id="4.10.60.10">
    <property type="entry name" value="Zinc finger, CCHC-type"/>
    <property type="match status" value="1"/>
</dbReference>
<feature type="compositionally biased region" description="Basic and acidic residues" evidence="2">
    <location>
        <begin position="481"/>
        <end position="491"/>
    </location>
</feature>
<dbReference type="PROSITE" id="PS50158">
    <property type="entry name" value="ZF_CCHC"/>
    <property type="match status" value="1"/>
</dbReference>
<keyword evidence="1" id="KW-0862">Zinc</keyword>
<feature type="compositionally biased region" description="Gly residues" evidence="2">
    <location>
        <begin position="492"/>
        <end position="507"/>
    </location>
</feature>
<feature type="compositionally biased region" description="Polar residues" evidence="2">
    <location>
        <begin position="612"/>
        <end position="627"/>
    </location>
</feature>
<feature type="region of interest" description="Disordered" evidence="2">
    <location>
        <begin position="596"/>
        <end position="630"/>
    </location>
</feature>
<feature type="compositionally biased region" description="Pro residues" evidence="2">
    <location>
        <begin position="157"/>
        <end position="186"/>
    </location>
</feature>
<feature type="domain" description="CCHC-type" evidence="3">
    <location>
        <begin position="119"/>
        <end position="132"/>
    </location>
</feature>
<dbReference type="InterPro" id="IPR036875">
    <property type="entry name" value="Znf_CCHC_sf"/>
</dbReference>
<name>A0AAD8RZ86_LOLMU</name>
<gene>
    <name evidence="4" type="ORF">QYE76_060144</name>
</gene>
<organism evidence="4 5">
    <name type="scientific">Lolium multiflorum</name>
    <name type="common">Italian ryegrass</name>
    <name type="synonym">Lolium perenne subsp. multiflorum</name>
    <dbReference type="NCBI Taxonomy" id="4521"/>
    <lineage>
        <taxon>Eukaryota</taxon>
        <taxon>Viridiplantae</taxon>
        <taxon>Streptophyta</taxon>
        <taxon>Embryophyta</taxon>
        <taxon>Tracheophyta</taxon>
        <taxon>Spermatophyta</taxon>
        <taxon>Magnoliopsida</taxon>
        <taxon>Liliopsida</taxon>
        <taxon>Poales</taxon>
        <taxon>Poaceae</taxon>
        <taxon>BOP clade</taxon>
        <taxon>Pooideae</taxon>
        <taxon>Poodae</taxon>
        <taxon>Poeae</taxon>
        <taxon>Poeae Chloroplast Group 2 (Poeae type)</taxon>
        <taxon>Loliodinae</taxon>
        <taxon>Loliinae</taxon>
        <taxon>Lolium</taxon>
    </lineage>
</organism>
<feature type="compositionally biased region" description="Low complexity" evidence="2">
    <location>
        <begin position="645"/>
        <end position="660"/>
    </location>
</feature>
<keyword evidence="1" id="KW-0479">Metal-binding</keyword>
<dbReference type="EMBL" id="JAUUTY010000004">
    <property type="protein sequence ID" value="KAK1642339.1"/>
    <property type="molecule type" value="Genomic_DNA"/>
</dbReference>
<dbReference type="PANTHER" id="PTHR19446">
    <property type="entry name" value="REVERSE TRANSCRIPTASES"/>
    <property type="match status" value="1"/>
</dbReference>
<dbReference type="SUPFAM" id="SSF57756">
    <property type="entry name" value="Retrovirus zinc finger-like domains"/>
    <property type="match status" value="1"/>
</dbReference>
<sequence length="1434" mass="155575">MAPPSASRSDRWADMVEEEEASDSSSSRRSYSDVVRDGSPSPQREGAVDSTPVGASGSARTPPVRRLASVVTRPERTWRAPAGPGWRAPGQQQKRQRFLGPLPSYNVPDGVPAELAGLCFNCGEPGHVAAACTGKTKCLRCKGVDHVARQCTAVLPPRGPPPPPARRPSPPPRRADLPPPPPPPRVVPQGSWAGSSPPAVEQRRTPARERLGARGTPPVEARREQPPVVVQRLTPARERLGPRGDPSASSPPTDLRFRPVEELRREGRSWVTPLRTAGSAAVASSEHRAAADGDAERCIIYRSQEVEEAEQALRWSLVAYISGGGGRARRDEVLNAGAGVLDAADFSLRFSPWNRQLQGTRRVFSYRVHAEVVGVPAIAWSLATAKTIFGSSAWVERLGTETASRADMGCFRVTVWTDDPARLPRSKQLWLAEPLEFDEEDEDLLLPVAALVPQEVALLEYNASIHLMRVEDVGAVGGRHPRGEDRRDHGDAGAGGSAGAPPGGHGPGASSPPSRWPGAGPGADAQRPAGRWRGGRERRVALGRTTVIAPCPVVVVSQEPSLGRSPQLQVHGVGATAVVPLVSSARSVDDIASPASPLAPVRSPSGMVADSQEASCARSSPSLQTRPAGNGVDFGPVLWSDVDGDSAASSPSGSRCSSVSWDTPLDFEVGPPGKTSSEGMSMFAVEISPDPYLQRPGRAMTGAGQASLLAVDTQPVDAGRTLDVDPLTPLGAQPATPAPVQTACTAPAASASTDLGMGLAAFRERCRIKKLQPLLPRPAPRKPRKKRQPPSVVRRSSRVAGRFAPGSSIKVQQKTLMLQLGIAREGETIGEDTLQAYLDYFQKKPLTDEDLSACLALFGWETKLQLVTRAVVDRCCGRDFDGFFFLPAVGTCGGILLAWKSSAVSFTNPHVSTNAVTARAEVPGSVGWWFTRVYGPQADGDKRQFLQELKDIRDLHPGAWVVAGDFNLIVDAADKNNNILNRRMMGKFRKLLADLELKELYLNGRRYTLELFHFGPLPLLLNPAAQLKTGRRFRFEAFWPKADGFMEVVAGAWSSTPVIANPFKRLAAKLAATSKALMSWNDKFIGNVKRQILLANEIILRLDVAMETRPLSAGERGLRKLLKRKLLGLASLERTIARQRSRITWLKEGDACTRFFHLHANHRRRKNFIPHLRVDGVLVADQDDKARVVDDFYEQLLGSVPERGFSLDLDFLGVRTHDLSDLEAPFSEEEVWSVIKSQEPDKAPGPDGFTGRFYTVCWHIIKHDVLEAFETLWRGDSRGLQMANQALISLLPKHADAVEVRDFRPISLIHSVAKLVAKVLSSCLAPKMPQIVGPHQSAFIRGRCLHDNFQLVQCSAKRLHATKTPAVMFKLDITKAFDTVDWAFLLEVLAKLGFGPRWIAMVCGLLGTASTRVLVNGVAGCLISNRRGLRQGDP</sequence>
<dbReference type="InterPro" id="IPR001878">
    <property type="entry name" value="Znf_CCHC"/>
</dbReference>
<dbReference type="GO" id="GO:0008270">
    <property type="term" value="F:zinc ion binding"/>
    <property type="evidence" value="ECO:0007669"/>
    <property type="project" value="UniProtKB-KW"/>
</dbReference>
<dbReference type="SUPFAM" id="SSF56219">
    <property type="entry name" value="DNase I-like"/>
    <property type="match status" value="1"/>
</dbReference>
<dbReference type="InterPro" id="IPR000477">
    <property type="entry name" value="RT_dom"/>
</dbReference>
<feature type="region of interest" description="Disordered" evidence="2">
    <location>
        <begin position="1"/>
        <end position="104"/>
    </location>
</feature>
<protein>
    <recommendedName>
        <fullName evidence="3">CCHC-type domain-containing protein</fullName>
    </recommendedName>
</protein>
<feature type="compositionally biased region" description="Basic residues" evidence="2">
    <location>
        <begin position="779"/>
        <end position="788"/>
    </location>
</feature>
<reference evidence="4" key="1">
    <citation type="submission" date="2023-07" db="EMBL/GenBank/DDBJ databases">
        <title>A chromosome-level genome assembly of Lolium multiflorum.</title>
        <authorList>
            <person name="Chen Y."/>
            <person name="Copetti D."/>
            <person name="Kolliker R."/>
            <person name="Studer B."/>
        </authorList>
    </citation>
    <scope>NUCLEOTIDE SEQUENCE</scope>
    <source>
        <strain evidence="4">02402/16</strain>
        <tissue evidence="4">Leaf</tissue>
    </source>
</reference>
<dbReference type="InterPro" id="IPR036691">
    <property type="entry name" value="Endo/exonu/phosph_ase_sf"/>
</dbReference>
<accession>A0AAD8RZ86</accession>
<comment type="caution">
    <text evidence="4">The sequence shown here is derived from an EMBL/GenBank/DDBJ whole genome shotgun (WGS) entry which is preliminary data.</text>
</comment>
<feature type="compositionally biased region" description="Basic and acidic residues" evidence="2">
    <location>
        <begin position="201"/>
        <end position="212"/>
    </location>
</feature>
<proteinExistence type="predicted"/>
<keyword evidence="1" id="KW-0863">Zinc-finger</keyword>
<evidence type="ECO:0000256" key="1">
    <source>
        <dbReference type="PROSITE-ProRule" id="PRU00047"/>
    </source>
</evidence>
<feature type="region of interest" description="Disordered" evidence="2">
    <location>
        <begin position="772"/>
        <end position="801"/>
    </location>
</feature>
<dbReference type="Pfam" id="PF00098">
    <property type="entry name" value="zf-CCHC"/>
    <property type="match status" value="1"/>
</dbReference>
<keyword evidence="5" id="KW-1185">Reference proteome</keyword>
<dbReference type="Gene3D" id="3.60.10.10">
    <property type="entry name" value="Endonuclease/exonuclease/phosphatase"/>
    <property type="match status" value="1"/>
</dbReference>
<feature type="region of interest" description="Disordered" evidence="2">
    <location>
        <begin position="153"/>
        <end position="255"/>
    </location>
</feature>
<evidence type="ECO:0000313" key="4">
    <source>
        <dbReference type="EMBL" id="KAK1642339.1"/>
    </source>
</evidence>
<feature type="region of interest" description="Disordered" evidence="2">
    <location>
        <begin position="476"/>
        <end position="534"/>
    </location>
</feature>
<dbReference type="SMART" id="SM00343">
    <property type="entry name" value="ZnF_C2HC"/>
    <property type="match status" value="2"/>
</dbReference>
<evidence type="ECO:0000256" key="2">
    <source>
        <dbReference type="SAM" id="MobiDB-lite"/>
    </source>
</evidence>
<dbReference type="Pfam" id="PF00078">
    <property type="entry name" value="RVT_1"/>
    <property type="match status" value="1"/>
</dbReference>
<dbReference type="GO" id="GO:0003676">
    <property type="term" value="F:nucleic acid binding"/>
    <property type="evidence" value="ECO:0007669"/>
    <property type="project" value="InterPro"/>
</dbReference>
<evidence type="ECO:0000259" key="3">
    <source>
        <dbReference type="PROSITE" id="PS50158"/>
    </source>
</evidence>
<dbReference type="Proteomes" id="UP001231189">
    <property type="component" value="Unassembled WGS sequence"/>
</dbReference>